<evidence type="ECO:0000313" key="1">
    <source>
        <dbReference type="EMBL" id="CAB4585615.1"/>
    </source>
</evidence>
<accession>A0A6J6FDZ8</accession>
<proteinExistence type="predicted"/>
<gene>
    <name evidence="1" type="ORF">UFOPK1711_01494</name>
</gene>
<sequence>MTDLSSNVHRVVVCFDRIEELGERFPCPRKAYSQYIARDVFDRFHCGDEHFVISWASRCKTNAAKAKHDSGDPVPVARGERVVKEDLTVIVRVHIDKSGGHDATRCVDLLCTGLGDGSAHLGENAIGDRDVAHDAGGAGSVNDESVSNHEICHGSPIRFRAAIWATALAQQ</sequence>
<reference evidence="1" key="1">
    <citation type="submission" date="2020-05" db="EMBL/GenBank/DDBJ databases">
        <authorList>
            <person name="Chiriac C."/>
            <person name="Salcher M."/>
            <person name="Ghai R."/>
            <person name="Kavagutti S V."/>
        </authorList>
    </citation>
    <scope>NUCLEOTIDE SEQUENCE</scope>
</reference>
<name>A0A6J6FDZ8_9ZZZZ</name>
<protein>
    <submittedName>
        <fullName evidence="1">Unannotated protein</fullName>
    </submittedName>
</protein>
<dbReference type="EMBL" id="CAEZTR010000111">
    <property type="protein sequence ID" value="CAB4585615.1"/>
    <property type="molecule type" value="Genomic_DNA"/>
</dbReference>
<organism evidence="1">
    <name type="scientific">freshwater metagenome</name>
    <dbReference type="NCBI Taxonomy" id="449393"/>
    <lineage>
        <taxon>unclassified sequences</taxon>
        <taxon>metagenomes</taxon>
        <taxon>ecological metagenomes</taxon>
    </lineage>
</organism>
<dbReference type="AlphaFoldDB" id="A0A6J6FDZ8"/>